<sequence>MGNLMGALRYKEPSTVEECDSTWETDSESSEHHPVGEQDSGLSTDSGHCGEDQDAFSPFNDMAESSTKMKRSFYAAKDLYKYRHSYPNYKEPRLRNEYRNLRFYLNKIPLVPDGIYVEEILTKWKGDYDKLEHNHTYIQWLFPLREQGLNFYAHELTQDEIKEFQNTPEAKRRFVLAYAIMLDFFGIKLLDKNGNVARAANWKDREQDSGLSTDSGHCGEDQDAFSPFNDMAESSTKMKRSFYAAKDLYKYRHSYPNYKEPRLRNEYRNLRFYLNKIPLVPDGIYVEEILTKWKGDYDKLEHNHTYIQWLFPLREQGLNFYAHELTQDEIKEFQNTPEAKRRFVLAYAIMLDFFGIKLLDKNGNVARAANWKDRFQHLNESHHNYLRITRILKSLGELGFESYKLPLVHLLLEEALVQGTLTNMRHSALEYFVYTLRKHSQRRALLRFAQRHYTPPENFIWGPPKRKDSPGIRASRAESPLDRSVRITRAIKQGNPNRPVEELEGVDRREVGEWNSTKLSRSHHQGRRDTDEYIETVPL</sequence>
<feature type="region of interest" description="Disordered" evidence="2">
    <location>
        <begin position="459"/>
        <end position="480"/>
    </location>
</feature>
<gene>
    <name evidence="4" type="ORF">HF521_009271</name>
</gene>
<feature type="compositionally biased region" description="Acidic residues" evidence="2">
    <location>
        <begin position="15"/>
        <end position="28"/>
    </location>
</feature>
<dbReference type="Pfam" id="PF04664">
    <property type="entry name" value="OGFr_N"/>
    <property type="match status" value="2"/>
</dbReference>
<organism evidence="4 5">
    <name type="scientific">Silurus meridionalis</name>
    <name type="common">Southern catfish</name>
    <name type="synonym">Silurus soldatovi meridionalis</name>
    <dbReference type="NCBI Taxonomy" id="175797"/>
    <lineage>
        <taxon>Eukaryota</taxon>
        <taxon>Metazoa</taxon>
        <taxon>Chordata</taxon>
        <taxon>Craniata</taxon>
        <taxon>Vertebrata</taxon>
        <taxon>Euteleostomi</taxon>
        <taxon>Actinopterygii</taxon>
        <taxon>Neopterygii</taxon>
        <taxon>Teleostei</taxon>
        <taxon>Ostariophysi</taxon>
        <taxon>Siluriformes</taxon>
        <taxon>Siluridae</taxon>
        <taxon>Silurus</taxon>
    </lineage>
</organism>
<feature type="compositionally biased region" description="Basic and acidic residues" evidence="2">
    <location>
        <begin position="465"/>
        <end position="480"/>
    </location>
</feature>
<evidence type="ECO:0000256" key="2">
    <source>
        <dbReference type="SAM" id="MobiDB-lite"/>
    </source>
</evidence>
<dbReference type="GO" id="GO:0016020">
    <property type="term" value="C:membrane"/>
    <property type="evidence" value="ECO:0007669"/>
    <property type="project" value="InterPro"/>
</dbReference>
<dbReference type="AlphaFoldDB" id="A0A8T0BTG6"/>
<dbReference type="InterPro" id="IPR006757">
    <property type="entry name" value="OGF_rcpt"/>
</dbReference>
<dbReference type="EMBL" id="JABFDY010000002">
    <property type="protein sequence ID" value="KAF7710399.1"/>
    <property type="molecule type" value="Genomic_DNA"/>
</dbReference>
<comment type="caution">
    <text evidence="4">The sequence shown here is derived from an EMBL/GenBank/DDBJ whole genome shotgun (WGS) entry which is preliminary data.</text>
</comment>
<dbReference type="Proteomes" id="UP000606274">
    <property type="component" value="Unassembled WGS sequence"/>
</dbReference>
<dbReference type="PANTHER" id="PTHR14015">
    <property type="entry name" value="OPIOID GROWTH FACTOR RECEPTOR OGFR ZETA-TYPE OPIOID RECEPTOR"/>
    <property type="match status" value="1"/>
</dbReference>
<dbReference type="InterPro" id="IPR039574">
    <property type="entry name" value="OGFr"/>
</dbReference>
<evidence type="ECO:0000313" key="4">
    <source>
        <dbReference type="EMBL" id="KAF7710399.1"/>
    </source>
</evidence>
<feature type="region of interest" description="Disordered" evidence="2">
    <location>
        <begin position="512"/>
        <end position="539"/>
    </location>
</feature>
<keyword evidence="5" id="KW-1185">Reference proteome</keyword>
<dbReference type="PANTHER" id="PTHR14015:SF0">
    <property type="entry name" value="OPIOID GROWTH FACTOR RECEPTOR-LIKE PROTEIN 1"/>
    <property type="match status" value="1"/>
</dbReference>
<feature type="region of interest" description="Disordered" evidence="2">
    <location>
        <begin position="1"/>
        <end position="50"/>
    </location>
</feature>
<name>A0A8T0BTG6_SILME</name>
<accession>A0A8T0BTG6</accession>
<feature type="domain" description="Opioid growth factor receptor (OGFr) conserved" evidence="3">
    <location>
        <begin position="264"/>
        <end position="466"/>
    </location>
</feature>
<comment type="similarity">
    <text evidence="1">Belongs to the opioid growth factor receptor family.</text>
</comment>
<evidence type="ECO:0000259" key="3">
    <source>
        <dbReference type="Pfam" id="PF04664"/>
    </source>
</evidence>
<reference evidence="4" key="1">
    <citation type="submission" date="2020-08" db="EMBL/GenBank/DDBJ databases">
        <title>Chromosome-level assembly of Southern catfish (Silurus meridionalis) provides insights into visual adaptation to the nocturnal and benthic lifestyles.</title>
        <authorList>
            <person name="Zhang Y."/>
            <person name="Wang D."/>
            <person name="Peng Z."/>
        </authorList>
    </citation>
    <scope>NUCLEOTIDE SEQUENCE</scope>
    <source>
        <strain evidence="4">SWU-2019-XX</strain>
        <tissue evidence="4">Muscle</tissue>
    </source>
</reference>
<evidence type="ECO:0000256" key="1">
    <source>
        <dbReference type="ARBA" id="ARBA00010365"/>
    </source>
</evidence>
<feature type="domain" description="Opioid growth factor receptor (OGFr) conserved" evidence="3">
    <location>
        <begin position="95"/>
        <end position="207"/>
    </location>
</feature>
<proteinExistence type="inferred from homology"/>
<evidence type="ECO:0000313" key="5">
    <source>
        <dbReference type="Proteomes" id="UP000606274"/>
    </source>
</evidence>
<protein>
    <recommendedName>
        <fullName evidence="3">Opioid growth factor receptor (OGFr) conserved domain-containing protein</fullName>
    </recommendedName>
</protein>
<dbReference type="GO" id="GO:0140625">
    <property type="term" value="F:opioid growth factor receptor activity"/>
    <property type="evidence" value="ECO:0007669"/>
    <property type="project" value="InterPro"/>
</dbReference>